<comment type="caution">
    <text evidence="1">The sequence shown here is derived from an EMBL/GenBank/DDBJ whole genome shotgun (WGS) entry which is preliminary data.</text>
</comment>
<reference evidence="1 2" key="1">
    <citation type="journal article" date="2022" name="Genome Biol. Evol.">
        <title>The Spruce Budworm Genome: Reconstructing the Evolutionary History of Antifreeze Proteins.</title>
        <authorList>
            <person name="Beliveau C."/>
            <person name="Gagne P."/>
            <person name="Picq S."/>
            <person name="Vernygora O."/>
            <person name="Keeling C.I."/>
            <person name="Pinkney K."/>
            <person name="Doucet D."/>
            <person name="Wen F."/>
            <person name="Johnston J.S."/>
            <person name="Maaroufi H."/>
            <person name="Boyle B."/>
            <person name="Laroche J."/>
            <person name="Dewar K."/>
            <person name="Juretic N."/>
            <person name="Blackburn G."/>
            <person name="Nisole A."/>
            <person name="Brunet B."/>
            <person name="Brandao M."/>
            <person name="Lumley L."/>
            <person name="Duan J."/>
            <person name="Quan G."/>
            <person name="Lucarotti C.J."/>
            <person name="Roe A.D."/>
            <person name="Sperling F.A.H."/>
            <person name="Levesque R.C."/>
            <person name="Cusson M."/>
        </authorList>
    </citation>
    <scope>NUCLEOTIDE SEQUENCE [LARGE SCALE GENOMIC DNA]</scope>
    <source>
        <strain evidence="1">Glfc:IPQL:Cfum</strain>
    </source>
</reference>
<proteinExistence type="predicted"/>
<name>A0ACC0JN52_CHOFU</name>
<accession>A0ACC0JN52</accession>
<keyword evidence="2" id="KW-1185">Reference proteome</keyword>
<evidence type="ECO:0000313" key="1">
    <source>
        <dbReference type="EMBL" id="KAI8425606.1"/>
    </source>
</evidence>
<protein>
    <submittedName>
        <fullName evidence="1">Uncharacterized protein</fullName>
    </submittedName>
</protein>
<dbReference type="EMBL" id="CM046119">
    <property type="protein sequence ID" value="KAI8425606.1"/>
    <property type="molecule type" value="Genomic_DNA"/>
</dbReference>
<dbReference type="Proteomes" id="UP001064048">
    <property type="component" value="Chromosome 19"/>
</dbReference>
<gene>
    <name evidence="1" type="ORF">MSG28_011423</name>
</gene>
<organism evidence="1 2">
    <name type="scientific">Choristoneura fumiferana</name>
    <name type="common">Spruce budworm moth</name>
    <name type="synonym">Archips fumiferana</name>
    <dbReference type="NCBI Taxonomy" id="7141"/>
    <lineage>
        <taxon>Eukaryota</taxon>
        <taxon>Metazoa</taxon>
        <taxon>Ecdysozoa</taxon>
        <taxon>Arthropoda</taxon>
        <taxon>Hexapoda</taxon>
        <taxon>Insecta</taxon>
        <taxon>Pterygota</taxon>
        <taxon>Neoptera</taxon>
        <taxon>Endopterygota</taxon>
        <taxon>Lepidoptera</taxon>
        <taxon>Glossata</taxon>
        <taxon>Ditrysia</taxon>
        <taxon>Tortricoidea</taxon>
        <taxon>Tortricidae</taxon>
        <taxon>Tortricinae</taxon>
        <taxon>Choristoneura</taxon>
    </lineage>
</organism>
<evidence type="ECO:0000313" key="2">
    <source>
        <dbReference type="Proteomes" id="UP001064048"/>
    </source>
</evidence>
<sequence>MKRSRAPNFTASEVTHLMSLIEKYPIIESKKIDGATVKEKHEAWQKLTVEYNSQTNYLARTPENLLACYKNQKIKLKKAHSSDKMTIRVEDHGLDGRHVPEAINQNIPDQLGFNQLDKEVKKEVDSTEGSPPASPSYSDSVLERDKTLTGPSSEEDGEFKDQQHMHILPIEFPWKLELLLRGYTHPHVLLRRAGLVVVRDVYRVAAHLSGAGRAAWLVAAYLAGRIAGQDAGHAAGRTAGHAAGRTTGHVAGRVAGHAAGRAAGHAAGRAAGLAVGQGVGRAAGHAAERAADHAATRAAGRAAGRVAGRAADCLAKRVVSRAAAWHRRL</sequence>